<proteinExistence type="predicted"/>
<keyword evidence="5 7" id="KW-0472">Membrane</keyword>
<evidence type="ECO:0008006" key="12">
    <source>
        <dbReference type="Google" id="ProtNLM"/>
    </source>
</evidence>
<evidence type="ECO:0000256" key="2">
    <source>
        <dbReference type="ARBA" id="ARBA00022475"/>
    </source>
</evidence>
<keyword evidence="4 7" id="KW-1133">Transmembrane helix</keyword>
<evidence type="ECO:0000313" key="10">
    <source>
        <dbReference type="EMBL" id="AXE38284.1"/>
    </source>
</evidence>
<organism evidence="10 11">
    <name type="scientific">Acidipropionibacterium virtanenii</name>
    <dbReference type="NCBI Taxonomy" id="2057246"/>
    <lineage>
        <taxon>Bacteria</taxon>
        <taxon>Bacillati</taxon>
        <taxon>Actinomycetota</taxon>
        <taxon>Actinomycetes</taxon>
        <taxon>Propionibacteriales</taxon>
        <taxon>Propionibacteriaceae</taxon>
        <taxon>Acidipropionibacterium</taxon>
    </lineage>
</organism>
<dbReference type="EMBL" id="CP025198">
    <property type="protein sequence ID" value="AXE38284.1"/>
    <property type="molecule type" value="Genomic_DNA"/>
</dbReference>
<feature type="domain" description="RDD" evidence="8">
    <location>
        <begin position="105"/>
        <end position="264"/>
    </location>
</feature>
<evidence type="ECO:0000256" key="7">
    <source>
        <dbReference type="SAM" id="Phobius"/>
    </source>
</evidence>
<sequence>MLPPMGWYPDPGGSEKERYWDGSRWTRNLRAPREIETVADQHDRRPGSLRQTADPLPTGDAGARHQVVQRRSADAPRAAPASRHPEQQPDSRRTVEARTGDGMPLAGWWWRVLSTIIDAALVWIVVAVVLRDQFTLFLTRSMQLSAESMNSYGAMYEAVARDQELVSASTAIVSGAIIGQALYQFIMLVICSASIGQLICRLRVVEADHGQEHRRLRWGRALLRSAVWGAVEYVSQTTLGFLGLFSYLMPLWQRRRQTIHDIVGGTQVIRLPRD</sequence>
<gene>
    <name evidence="10" type="ORF">JS278_01101</name>
</gene>
<dbReference type="Pfam" id="PF10708">
    <property type="entry name" value="DUF2510"/>
    <property type="match status" value="1"/>
</dbReference>
<evidence type="ECO:0000256" key="5">
    <source>
        <dbReference type="ARBA" id="ARBA00023136"/>
    </source>
</evidence>
<comment type="subcellular location">
    <subcellularLocation>
        <location evidence="1">Cell membrane</location>
        <topology evidence="1">Multi-pass membrane protein</topology>
    </subcellularLocation>
</comment>
<dbReference type="KEGG" id="acij:JS278_01101"/>
<feature type="compositionally biased region" description="Basic and acidic residues" evidence="6">
    <location>
        <begin position="83"/>
        <end position="97"/>
    </location>
</feature>
<evidence type="ECO:0000256" key="4">
    <source>
        <dbReference type="ARBA" id="ARBA00022989"/>
    </source>
</evidence>
<keyword evidence="11" id="KW-1185">Reference proteome</keyword>
<evidence type="ECO:0000256" key="6">
    <source>
        <dbReference type="SAM" id="MobiDB-lite"/>
    </source>
</evidence>
<evidence type="ECO:0000256" key="1">
    <source>
        <dbReference type="ARBA" id="ARBA00004651"/>
    </source>
</evidence>
<dbReference type="PANTHER" id="PTHR36115">
    <property type="entry name" value="PROLINE-RICH ANTIGEN HOMOLOG-RELATED"/>
    <property type="match status" value="1"/>
</dbReference>
<keyword evidence="2" id="KW-1003">Cell membrane</keyword>
<evidence type="ECO:0000256" key="3">
    <source>
        <dbReference type="ARBA" id="ARBA00022692"/>
    </source>
</evidence>
<accession>A0A344USN6</accession>
<dbReference type="AlphaFoldDB" id="A0A344USN6"/>
<protein>
    <recommendedName>
        <fullName evidence="12">RDD domain-containing protein</fullName>
    </recommendedName>
</protein>
<evidence type="ECO:0000259" key="8">
    <source>
        <dbReference type="Pfam" id="PF06271"/>
    </source>
</evidence>
<evidence type="ECO:0000313" key="11">
    <source>
        <dbReference type="Proteomes" id="UP000251995"/>
    </source>
</evidence>
<dbReference type="InterPro" id="IPR018929">
    <property type="entry name" value="DUF2510"/>
</dbReference>
<dbReference type="Proteomes" id="UP000251995">
    <property type="component" value="Chromosome"/>
</dbReference>
<keyword evidence="3 7" id="KW-0812">Transmembrane</keyword>
<name>A0A344USN6_9ACTN</name>
<feature type="region of interest" description="Disordered" evidence="6">
    <location>
        <begin position="1"/>
        <end position="97"/>
    </location>
</feature>
<feature type="domain" description="DUF2510" evidence="9">
    <location>
        <begin position="6"/>
        <end position="33"/>
    </location>
</feature>
<dbReference type="GO" id="GO:0005886">
    <property type="term" value="C:plasma membrane"/>
    <property type="evidence" value="ECO:0007669"/>
    <property type="project" value="UniProtKB-SubCell"/>
</dbReference>
<evidence type="ECO:0000259" key="9">
    <source>
        <dbReference type="Pfam" id="PF10708"/>
    </source>
</evidence>
<dbReference type="InterPro" id="IPR051791">
    <property type="entry name" value="Pra-immunoreactive"/>
</dbReference>
<reference evidence="10 11" key="1">
    <citation type="submission" date="2017-12" db="EMBL/GenBank/DDBJ databases">
        <title>The whole genome sequence of the Acidipropionibacterium virtanenii sp. nov. type strain JS278.</title>
        <authorList>
            <person name="Laine P."/>
            <person name="Deptula P."/>
            <person name="Varmanen P."/>
            <person name="Auvinen P."/>
        </authorList>
    </citation>
    <scope>NUCLEOTIDE SEQUENCE [LARGE SCALE GENOMIC DNA]</scope>
    <source>
        <strain evidence="10 11">JS278</strain>
    </source>
</reference>
<feature type="compositionally biased region" description="Basic and acidic residues" evidence="6">
    <location>
        <begin position="31"/>
        <end position="46"/>
    </location>
</feature>
<feature type="transmembrane region" description="Helical" evidence="7">
    <location>
        <begin position="225"/>
        <end position="248"/>
    </location>
</feature>
<dbReference type="Pfam" id="PF06271">
    <property type="entry name" value="RDD"/>
    <property type="match status" value="1"/>
</dbReference>
<dbReference type="InterPro" id="IPR010432">
    <property type="entry name" value="RDD"/>
</dbReference>
<feature type="transmembrane region" description="Helical" evidence="7">
    <location>
        <begin position="108"/>
        <end position="130"/>
    </location>
</feature>